<dbReference type="AlphaFoldDB" id="A0A0F9RZY2"/>
<name>A0A0F9RZY2_9ZZZZ</name>
<proteinExistence type="predicted"/>
<dbReference type="EMBL" id="LAZR01002402">
    <property type="protein sequence ID" value="KKN30476.1"/>
    <property type="molecule type" value="Genomic_DNA"/>
</dbReference>
<protein>
    <submittedName>
        <fullName evidence="1">Uncharacterized protein</fullName>
    </submittedName>
</protein>
<gene>
    <name evidence="1" type="ORF">LCGC14_0833580</name>
</gene>
<sequence length="222" mass="26579">MNFIQWRSKLGLEEEGFILVKEKDFPGVCLNYDKEKELWRIRYDGERWGGFHLIHKLGFIWLWKKWGVLDSIKTNYFSNHLKPELRTYVDTIMDAIAYFALAEMDRDFRTKLVDYELNNLLRVWKGSIRFPPNTSFIDKIGLYTYTYLKYSYFFPKAIGNIYLDKMTSVLDNIKKLIIKSTPSMEKMFIDLHTHLGKFDTIKESESYEDILDYSNHLFEIVN</sequence>
<reference evidence="1" key="1">
    <citation type="journal article" date="2015" name="Nature">
        <title>Complex archaea that bridge the gap between prokaryotes and eukaryotes.</title>
        <authorList>
            <person name="Spang A."/>
            <person name="Saw J.H."/>
            <person name="Jorgensen S.L."/>
            <person name="Zaremba-Niedzwiedzka K."/>
            <person name="Martijn J."/>
            <person name="Lind A.E."/>
            <person name="van Eijk R."/>
            <person name="Schleper C."/>
            <person name="Guy L."/>
            <person name="Ettema T.J."/>
        </authorList>
    </citation>
    <scope>NUCLEOTIDE SEQUENCE</scope>
</reference>
<comment type="caution">
    <text evidence="1">The sequence shown here is derived from an EMBL/GenBank/DDBJ whole genome shotgun (WGS) entry which is preliminary data.</text>
</comment>
<accession>A0A0F9RZY2</accession>
<evidence type="ECO:0000313" key="1">
    <source>
        <dbReference type="EMBL" id="KKN30476.1"/>
    </source>
</evidence>
<organism evidence="1">
    <name type="scientific">marine sediment metagenome</name>
    <dbReference type="NCBI Taxonomy" id="412755"/>
    <lineage>
        <taxon>unclassified sequences</taxon>
        <taxon>metagenomes</taxon>
        <taxon>ecological metagenomes</taxon>
    </lineage>
</organism>